<name>A0A9D1L945_9CLOT</name>
<dbReference type="InterPro" id="IPR036390">
    <property type="entry name" value="WH_DNA-bd_sf"/>
</dbReference>
<accession>A0A9D1L945</accession>
<gene>
    <name evidence="2" type="ORF">IAD50_00430</name>
</gene>
<evidence type="ECO:0000313" key="3">
    <source>
        <dbReference type="Proteomes" id="UP000824089"/>
    </source>
</evidence>
<sequence length="124" mass="14769">MASLEETIKENFRYGITDMLILKLLTEEDKYVYQITRDLEEKSNGVFKVSKVSLYIPLNRMAQRHFVEEYKMPIKGGRYRKYYRITETGRNYLNFMEKEYRALHKSTLQIMRGGTETPPRGKAN</sequence>
<dbReference type="SUPFAM" id="SSF46785">
    <property type="entry name" value="Winged helix' DNA-binding domain"/>
    <property type="match status" value="1"/>
</dbReference>
<organism evidence="2 3">
    <name type="scientific">Candidatus Egerieisoma faecipullorum</name>
    <dbReference type="NCBI Taxonomy" id="2840963"/>
    <lineage>
        <taxon>Bacteria</taxon>
        <taxon>Bacillati</taxon>
        <taxon>Bacillota</taxon>
        <taxon>Clostridia</taxon>
        <taxon>Eubacteriales</taxon>
        <taxon>Clostridiaceae</taxon>
        <taxon>Clostridiaceae incertae sedis</taxon>
        <taxon>Candidatus Egerieisoma</taxon>
    </lineage>
</organism>
<dbReference type="InterPro" id="IPR005149">
    <property type="entry name" value="Tscrpt_reg_PadR_N"/>
</dbReference>
<dbReference type="InterPro" id="IPR036388">
    <property type="entry name" value="WH-like_DNA-bd_sf"/>
</dbReference>
<evidence type="ECO:0000313" key="2">
    <source>
        <dbReference type="EMBL" id="HIU28745.1"/>
    </source>
</evidence>
<proteinExistence type="predicted"/>
<dbReference type="AlphaFoldDB" id="A0A9D1L945"/>
<protein>
    <submittedName>
        <fullName evidence="2">PadR family transcriptional regulator</fullName>
    </submittedName>
</protein>
<comment type="caution">
    <text evidence="2">The sequence shown here is derived from an EMBL/GenBank/DDBJ whole genome shotgun (WGS) entry which is preliminary data.</text>
</comment>
<dbReference type="InterPro" id="IPR052509">
    <property type="entry name" value="Metal_resp_DNA-bind_regulator"/>
</dbReference>
<dbReference type="Pfam" id="PF03551">
    <property type="entry name" value="PadR"/>
    <property type="match status" value="1"/>
</dbReference>
<reference evidence="2" key="1">
    <citation type="submission" date="2020-10" db="EMBL/GenBank/DDBJ databases">
        <authorList>
            <person name="Gilroy R."/>
        </authorList>
    </citation>
    <scope>NUCLEOTIDE SEQUENCE</scope>
    <source>
        <strain evidence="2">CHK195-4489</strain>
    </source>
</reference>
<dbReference type="PANTHER" id="PTHR33169:SF14">
    <property type="entry name" value="TRANSCRIPTIONAL REGULATOR RV3488"/>
    <property type="match status" value="1"/>
</dbReference>
<evidence type="ECO:0000259" key="1">
    <source>
        <dbReference type="Pfam" id="PF03551"/>
    </source>
</evidence>
<reference evidence="2" key="2">
    <citation type="journal article" date="2021" name="PeerJ">
        <title>Extensive microbial diversity within the chicken gut microbiome revealed by metagenomics and culture.</title>
        <authorList>
            <person name="Gilroy R."/>
            <person name="Ravi A."/>
            <person name="Getino M."/>
            <person name="Pursley I."/>
            <person name="Horton D.L."/>
            <person name="Alikhan N.F."/>
            <person name="Baker D."/>
            <person name="Gharbi K."/>
            <person name="Hall N."/>
            <person name="Watson M."/>
            <person name="Adriaenssens E.M."/>
            <person name="Foster-Nyarko E."/>
            <person name="Jarju S."/>
            <person name="Secka A."/>
            <person name="Antonio M."/>
            <person name="Oren A."/>
            <person name="Chaudhuri R.R."/>
            <person name="La Ragione R."/>
            <person name="Hildebrand F."/>
            <person name="Pallen M.J."/>
        </authorList>
    </citation>
    <scope>NUCLEOTIDE SEQUENCE</scope>
    <source>
        <strain evidence="2">CHK195-4489</strain>
    </source>
</reference>
<dbReference type="EMBL" id="DVMM01000008">
    <property type="protein sequence ID" value="HIU28745.1"/>
    <property type="molecule type" value="Genomic_DNA"/>
</dbReference>
<dbReference type="Proteomes" id="UP000824089">
    <property type="component" value="Unassembled WGS sequence"/>
</dbReference>
<feature type="domain" description="Transcription regulator PadR N-terminal" evidence="1">
    <location>
        <begin position="21"/>
        <end position="93"/>
    </location>
</feature>
<dbReference type="PANTHER" id="PTHR33169">
    <property type="entry name" value="PADR-FAMILY TRANSCRIPTIONAL REGULATOR"/>
    <property type="match status" value="1"/>
</dbReference>
<dbReference type="Gene3D" id="1.10.10.10">
    <property type="entry name" value="Winged helix-like DNA-binding domain superfamily/Winged helix DNA-binding domain"/>
    <property type="match status" value="1"/>
</dbReference>